<evidence type="ECO:0000256" key="1">
    <source>
        <dbReference type="SAM" id="MobiDB-lite"/>
    </source>
</evidence>
<feature type="region of interest" description="Disordered" evidence="1">
    <location>
        <begin position="229"/>
        <end position="249"/>
    </location>
</feature>
<gene>
    <name evidence="2" type="ORF">HW561_22415</name>
</gene>
<feature type="compositionally biased region" description="Basic and acidic residues" evidence="1">
    <location>
        <begin position="230"/>
        <end position="240"/>
    </location>
</feature>
<reference evidence="2 3" key="1">
    <citation type="submission" date="2020-06" db="EMBL/GenBank/DDBJ databases">
        <authorList>
            <person name="Cao W.R."/>
        </authorList>
    </citation>
    <scope>NUCLEOTIDE SEQUENCE [LARGE SCALE GENOMIC DNA]</scope>
    <source>
        <strain evidence="2 3">B1Z28</strain>
    </source>
</reference>
<dbReference type="Proteomes" id="UP000630805">
    <property type="component" value="Unassembled WGS sequence"/>
</dbReference>
<keyword evidence="3" id="KW-1185">Reference proteome</keyword>
<dbReference type="Pfam" id="PF06267">
    <property type="entry name" value="DUF1028"/>
    <property type="match status" value="1"/>
</dbReference>
<dbReference type="Gene3D" id="3.60.20.10">
    <property type="entry name" value="Glutamine Phosphoribosylpyrophosphate, subunit 1, domain 1"/>
    <property type="match status" value="1"/>
</dbReference>
<proteinExistence type="predicted"/>
<dbReference type="EMBL" id="JABXWT010000030">
    <property type="protein sequence ID" value="NVO58540.1"/>
    <property type="molecule type" value="Genomic_DNA"/>
</dbReference>
<dbReference type="InterPro" id="IPR010430">
    <property type="entry name" value="DUF1028"/>
</dbReference>
<sequence>MTYSLIAKDPETGAIGVIVASRFFACGARVPCVGPRSAVASQAFSNPVWGTEGLRRLEVGERAQDVIDDLVQRDTGRAARQAHMMDANGNFAAFTGTECVDWAGHRIGQTHSVAGNMLTGQGVVDATFETYAAETALPFPERLLAAMEAGERAGGDKRGRQAAGMVIHQGQSHSWLDLRADDHADPLAELRRLYDVAGERYLHFARAMPSEQNFSGNPDRVALEAAIARSDAHRQAEGRGSRSFATDPA</sequence>
<comment type="caution">
    <text evidence="2">The sequence shown here is derived from an EMBL/GenBank/DDBJ whole genome shotgun (WGS) entry which is preliminary data.</text>
</comment>
<protein>
    <submittedName>
        <fullName evidence="2">DUF1028 domain-containing protein</fullName>
    </submittedName>
</protein>
<dbReference type="InterPro" id="IPR029055">
    <property type="entry name" value="Ntn_hydrolases_N"/>
</dbReference>
<evidence type="ECO:0000313" key="3">
    <source>
        <dbReference type="Proteomes" id="UP000630805"/>
    </source>
</evidence>
<evidence type="ECO:0000313" key="2">
    <source>
        <dbReference type="EMBL" id="NVO58540.1"/>
    </source>
</evidence>
<dbReference type="RefSeq" id="WP_176867582.1">
    <property type="nucleotide sequence ID" value="NZ_JABXWT010000030.1"/>
</dbReference>
<name>A0ABX2PWG0_9RHOB</name>
<dbReference type="PANTHER" id="PTHR39328:SF1">
    <property type="entry name" value="BLL2871 PROTEIN"/>
    <property type="match status" value="1"/>
</dbReference>
<accession>A0ABX2PWG0</accession>
<dbReference type="SUPFAM" id="SSF56235">
    <property type="entry name" value="N-terminal nucleophile aminohydrolases (Ntn hydrolases)"/>
    <property type="match status" value="1"/>
</dbReference>
<organism evidence="2 3">
    <name type="scientific">Ruegeria haliotis</name>
    <dbReference type="NCBI Taxonomy" id="2747601"/>
    <lineage>
        <taxon>Bacteria</taxon>
        <taxon>Pseudomonadati</taxon>
        <taxon>Pseudomonadota</taxon>
        <taxon>Alphaproteobacteria</taxon>
        <taxon>Rhodobacterales</taxon>
        <taxon>Roseobacteraceae</taxon>
        <taxon>Ruegeria</taxon>
    </lineage>
</organism>
<dbReference type="PANTHER" id="PTHR39328">
    <property type="entry name" value="BLL2871 PROTEIN"/>
    <property type="match status" value="1"/>
</dbReference>